<comment type="caution">
    <text evidence="6">The sequence shown here is derived from an EMBL/GenBank/DDBJ whole genome shotgun (WGS) entry which is preliminary data.</text>
</comment>
<feature type="region of interest" description="Disordered" evidence="5">
    <location>
        <begin position="704"/>
        <end position="728"/>
    </location>
</feature>
<feature type="compositionally biased region" description="Polar residues" evidence="5">
    <location>
        <begin position="2229"/>
        <end position="2241"/>
    </location>
</feature>
<feature type="region of interest" description="Disordered" evidence="5">
    <location>
        <begin position="2272"/>
        <end position="2296"/>
    </location>
</feature>
<feature type="compositionally biased region" description="Acidic residues" evidence="5">
    <location>
        <begin position="677"/>
        <end position="690"/>
    </location>
</feature>
<feature type="region of interest" description="Disordered" evidence="5">
    <location>
        <begin position="2053"/>
        <end position="2079"/>
    </location>
</feature>
<evidence type="ECO:0000256" key="3">
    <source>
        <dbReference type="ARBA" id="ARBA00022840"/>
    </source>
</evidence>
<feature type="compositionally biased region" description="Basic and acidic residues" evidence="5">
    <location>
        <begin position="1571"/>
        <end position="1581"/>
    </location>
</feature>
<dbReference type="GO" id="GO:0015631">
    <property type="term" value="F:tubulin binding"/>
    <property type="evidence" value="ECO:0007669"/>
    <property type="project" value="TreeGrafter"/>
</dbReference>
<dbReference type="GO" id="GO:0000226">
    <property type="term" value="P:microtubule cytoskeleton organization"/>
    <property type="evidence" value="ECO:0007669"/>
    <property type="project" value="TreeGrafter"/>
</dbReference>
<gene>
    <name evidence="6" type="ORF">BESB_015100</name>
</gene>
<feature type="region of interest" description="Disordered" evidence="5">
    <location>
        <begin position="768"/>
        <end position="854"/>
    </location>
</feature>
<feature type="compositionally biased region" description="Basic and acidic residues" evidence="5">
    <location>
        <begin position="1393"/>
        <end position="1412"/>
    </location>
</feature>
<evidence type="ECO:0000256" key="4">
    <source>
        <dbReference type="SAM" id="Coils"/>
    </source>
</evidence>
<feature type="compositionally biased region" description="Low complexity" evidence="5">
    <location>
        <begin position="1479"/>
        <end position="1490"/>
    </location>
</feature>
<feature type="compositionally biased region" description="Low complexity" evidence="5">
    <location>
        <begin position="1383"/>
        <end position="1392"/>
    </location>
</feature>
<dbReference type="SUPFAM" id="SSF56059">
    <property type="entry name" value="Glutathione synthetase ATP-binding domain-like"/>
    <property type="match status" value="1"/>
</dbReference>
<dbReference type="VEuPathDB" id="ToxoDB:BESB_015100"/>
<evidence type="ECO:0000256" key="5">
    <source>
        <dbReference type="SAM" id="MobiDB-lite"/>
    </source>
</evidence>
<feature type="compositionally biased region" description="Polar residues" evidence="5">
    <location>
        <begin position="1"/>
        <end position="10"/>
    </location>
</feature>
<feature type="compositionally biased region" description="Acidic residues" evidence="5">
    <location>
        <begin position="1435"/>
        <end position="1444"/>
    </location>
</feature>
<dbReference type="PANTHER" id="PTHR12241">
    <property type="entry name" value="TUBULIN POLYGLUTAMYLASE"/>
    <property type="match status" value="1"/>
</dbReference>
<feature type="compositionally biased region" description="Basic and acidic residues" evidence="5">
    <location>
        <begin position="784"/>
        <end position="795"/>
    </location>
</feature>
<dbReference type="STRING" id="94643.A0A2A9MB99"/>
<feature type="region of interest" description="Disordered" evidence="5">
    <location>
        <begin position="638"/>
        <end position="690"/>
    </location>
</feature>
<feature type="compositionally biased region" description="Basic and acidic residues" evidence="5">
    <location>
        <begin position="1729"/>
        <end position="1741"/>
    </location>
</feature>
<feature type="compositionally biased region" description="Basic and acidic residues" evidence="5">
    <location>
        <begin position="1501"/>
        <end position="1513"/>
    </location>
</feature>
<proteinExistence type="predicted"/>
<feature type="region of interest" description="Disordered" evidence="5">
    <location>
        <begin position="461"/>
        <end position="480"/>
    </location>
</feature>
<feature type="compositionally biased region" description="Acidic residues" evidence="5">
    <location>
        <begin position="638"/>
        <end position="649"/>
    </location>
</feature>
<organism evidence="6 7">
    <name type="scientific">Besnoitia besnoiti</name>
    <name type="common">Apicomplexan protozoan</name>
    <dbReference type="NCBI Taxonomy" id="94643"/>
    <lineage>
        <taxon>Eukaryota</taxon>
        <taxon>Sar</taxon>
        <taxon>Alveolata</taxon>
        <taxon>Apicomplexa</taxon>
        <taxon>Conoidasida</taxon>
        <taxon>Coccidia</taxon>
        <taxon>Eucoccidiorida</taxon>
        <taxon>Eimeriorina</taxon>
        <taxon>Sarcocystidae</taxon>
        <taxon>Besnoitia</taxon>
    </lineage>
</organism>
<dbReference type="RefSeq" id="XP_029216906.1">
    <property type="nucleotide sequence ID" value="XM_029360239.1"/>
</dbReference>
<feature type="region of interest" description="Disordered" evidence="5">
    <location>
        <begin position="2118"/>
        <end position="2192"/>
    </location>
</feature>
<dbReference type="Gene3D" id="3.30.470.20">
    <property type="entry name" value="ATP-grasp fold, B domain"/>
    <property type="match status" value="1"/>
</dbReference>
<keyword evidence="3" id="KW-0067">ATP-binding</keyword>
<feature type="region of interest" description="Disordered" evidence="5">
    <location>
        <begin position="539"/>
        <end position="593"/>
    </location>
</feature>
<keyword evidence="4" id="KW-0175">Coiled coil</keyword>
<feature type="region of interest" description="Disordered" evidence="5">
    <location>
        <begin position="1728"/>
        <end position="1750"/>
    </location>
</feature>
<keyword evidence="1 6" id="KW-0436">Ligase</keyword>
<dbReference type="GO" id="GO:0070740">
    <property type="term" value="F:tubulin-glutamic acid ligase activity"/>
    <property type="evidence" value="ECO:0007669"/>
    <property type="project" value="TreeGrafter"/>
</dbReference>
<evidence type="ECO:0000313" key="6">
    <source>
        <dbReference type="EMBL" id="PFH32897.1"/>
    </source>
</evidence>
<evidence type="ECO:0000313" key="7">
    <source>
        <dbReference type="Proteomes" id="UP000224006"/>
    </source>
</evidence>
<feature type="region of interest" description="Disordered" evidence="5">
    <location>
        <begin position="1567"/>
        <end position="1672"/>
    </location>
</feature>
<accession>A0A2A9MB99</accession>
<feature type="region of interest" description="Disordered" evidence="5">
    <location>
        <begin position="1474"/>
        <end position="1554"/>
    </location>
</feature>
<dbReference type="GeneID" id="40306571"/>
<dbReference type="PROSITE" id="PS51221">
    <property type="entry name" value="TTL"/>
    <property type="match status" value="1"/>
</dbReference>
<feature type="compositionally biased region" description="Basic and acidic residues" evidence="5">
    <location>
        <begin position="813"/>
        <end position="828"/>
    </location>
</feature>
<dbReference type="GO" id="GO:0036064">
    <property type="term" value="C:ciliary basal body"/>
    <property type="evidence" value="ECO:0007669"/>
    <property type="project" value="TreeGrafter"/>
</dbReference>
<dbReference type="Pfam" id="PF03133">
    <property type="entry name" value="TTL"/>
    <property type="match status" value="1"/>
</dbReference>
<evidence type="ECO:0000256" key="2">
    <source>
        <dbReference type="ARBA" id="ARBA00022741"/>
    </source>
</evidence>
<keyword evidence="2" id="KW-0547">Nucleotide-binding</keyword>
<reference evidence="6 7" key="1">
    <citation type="submission" date="2017-09" db="EMBL/GenBank/DDBJ databases">
        <title>Genome sequencing of Besnoitia besnoiti strain Bb-Ger1.</title>
        <authorList>
            <person name="Schares G."/>
            <person name="Venepally P."/>
            <person name="Lorenzi H.A."/>
        </authorList>
    </citation>
    <scope>NUCLEOTIDE SEQUENCE [LARGE SCALE GENOMIC DNA]</scope>
    <source>
        <strain evidence="6 7">Bb-Ger1</strain>
    </source>
</reference>
<protein>
    <submittedName>
        <fullName evidence="6">Tubulin-tyrosine ligase family protein</fullName>
    </submittedName>
</protein>
<name>A0A2A9MB99_BESBE</name>
<dbReference type="Proteomes" id="UP000224006">
    <property type="component" value="Chromosome IX"/>
</dbReference>
<feature type="region of interest" description="Disordered" evidence="5">
    <location>
        <begin position="2210"/>
        <end position="2259"/>
    </location>
</feature>
<dbReference type="EMBL" id="NWUJ01000010">
    <property type="protein sequence ID" value="PFH32897.1"/>
    <property type="molecule type" value="Genomic_DNA"/>
</dbReference>
<dbReference type="OrthoDB" id="202825at2759"/>
<keyword evidence="7" id="KW-1185">Reference proteome</keyword>
<dbReference type="GO" id="GO:0005524">
    <property type="term" value="F:ATP binding"/>
    <property type="evidence" value="ECO:0007669"/>
    <property type="project" value="UniProtKB-KW"/>
</dbReference>
<dbReference type="KEGG" id="bbes:BESB_015100"/>
<dbReference type="InterPro" id="IPR004344">
    <property type="entry name" value="TTL/TTLL_fam"/>
</dbReference>
<feature type="coiled-coil region" evidence="4">
    <location>
        <begin position="2083"/>
        <end position="2117"/>
    </location>
</feature>
<feature type="region of interest" description="Disordered" evidence="5">
    <location>
        <begin position="1"/>
        <end position="32"/>
    </location>
</feature>
<feature type="compositionally biased region" description="Polar residues" evidence="5">
    <location>
        <begin position="1587"/>
        <end position="1596"/>
    </location>
</feature>
<feature type="compositionally biased region" description="Basic and acidic residues" evidence="5">
    <location>
        <begin position="838"/>
        <end position="849"/>
    </location>
</feature>
<feature type="compositionally biased region" description="Low complexity" evidence="5">
    <location>
        <begin position="540"/>
        <end position="553"/>
    </location>
</feature>
<sequence>MLHFTQNQNVPPAGTAPFVNSEPKASGPSAVPHTTSVAYTKACAGSVPCSTQSFNFSAGCQAIPNNQPPQIAFHRRFPPAIGQGNPQISPSLGAASPNPPPYFAVAAGMPASHHIAPPGAPLNSCPLKVLPSVTGPPLTRQYSRAVLSQYPRPPAVNWGAQQAFGGNPLDGLQPSPVLRSSSAHVLLRGCPLPRPLPNTPGHVPCPVELPAQQMRQQTSEQSAVLYVQNHLTSTHFPQQPYQGPAERAPVERSCTQQAGRTATAYQSQLDARLPDARLSRGLLPSGFEASALRGRVPTPAAQRLGFLQPQSLLPGPMPVRAQPEAGFCSASAAQAQPVHLGNPVTLRSAVSASTVSEAAPEEPLLTVQPDMNKGKPQQAGTRLGTGPAAPSLGPGAFACSIAARDMVPAETREVLEAGSRCCNTRVNLPESTGSLCGSRQAQSCLFHRAYPVCATDGAPPLTHSAAENPQQDRGRCRLSPVRSPEGAILVPASDGLRDTADGISGCRGQVGQTSLLQTSGRQETRKGLFVLRSEAEERNSVAAAAGSEHGSSGKLEPWQNPTMPHEGFFHEPRSESSTADDALSQRVEATTGEKADLSRLVRSADFGVEQEAGCGHVTYEFCSAESDLEREGLMSVEDEDGLDEGDEDAWGSIYSGDEPVRLGDGPDEEVIGGSESEAQDEEADTYENDDLGLLRASQAAVAEADRGDDGLHTAGDLDAHQASHSDTDELRLADLDEKADARSLVTTDADIRMPWADDPCIDVQMPTPRAHAESQSVVRVSVPRPHEVSDKHDGLSAELLENSVASNPDGQTDAERTGPEEREVERTHTNRRGRSKTSRGETGKRDENAARAAAASGTIPWNEVVLNTKMCRAEKPLINTIGCRLGWARQEQVTTKGNIVWLGGSVPDHEHLQYMKPLQLINRFPGMWDMTKKRMLSRVLSLYQQLYPHLFNFSPACWSLPEDRETIEQILHSKNQEVYILKPDGGAMGNGVQLVTRYKDIDCMVLRGDGNYIMQKYISNPYLMNKRKFDFRIYCMLFSVNGTPKAYISKLGMARFCTEQYRAPTRRNIDNPFMHLTNYSINKDNTSSFIRSTDLHDDSNSKRMLKDVFCDLAKEGVNIANVWDQIKSITARTVVCLYPWLNLRYRHVYKGRESEPSRCFQLLGFDILLDADEKCWLLEVNSNPSLRIDYFDSKYEGVDVQLESAMDRHIKEPVVSEGLGLAYRLLLQDRRRCFSAGGAEKGRTSDFSASLLGPQSRLSVLAPGNAAHARSSLSKTLTPCRPPSRQSSRAGKVPLHASGRAASLERSASRPKLAVNKAASSEAEGETVPLESGKPSTGSGWGGDQRGRAKVGDEKDARVSAGRRAGSIAACSCRTAEKRKTSKVSSVASTAKAAKETKQKDLREKRAGRDAARQPATAAKKPTKRIGRRQKAEEEAADDDVSEETEFKMEHAVEKVRALLEHMEASGACQLKNSAAFNSPSTSSAPLPSAGEEGAEMSSDNELRATGERREGTELGLNVSSRMSTTTSSRVSSRNGIPFAGGLDSDEERKSHARGKKLEMLYRAAGAGVKQVDEVGDKAEPADAETPAQTQKTNPENDGEFHQEELGGQHPTEGSPLSLPRLGSADTAATSPPSSPRCAGEAASPESPRHSAEEALPSVEAKSDLRAPTSFSPQKEILSSTVLTVTGSPLPEAEELCYELNFLDAAYKEMQKCMDGFNVLGLRFANPASREESKPTEEGKKKFPPGPYKPFLRKDRVAAKKMQPQVKSSYTKLHKDILRPLSGEHAKPQHCWIDLNSSVTDLVSETTCLLRFQLLFERLIKFPKALALQRVPLLDACRVVKLPDILRKIQVPLVTPTRTNSKTGPRSFSSNASSHLYAALARGSTQDASAPLSAFGRSNSRANLAGDSAYGSCLLSSASVKSLSHSSAAACSRAGGHPGPLGLQRQRLTGGAAQAPFFSTPHLNSSAQRSMSSLSAERRRRLGLPDIEALWYYHLQSVRKQLQLPEGSYGLGLLEAWYVFEAIALICYPYLPSKAKLLEAFLHVSTGHANSHLSSAAFPSGGRRLDKTEPPALERGLERSRSQTVFVRELEEALRKVEEEERQALQLSKRRGKLSTKAKGGKCISAQTSDQERSDDGSENAACRSDTDSSSLQTLEGQEYSEAERFFDQTAPQRDLSSRSTTGTAGDAGVSKEKCAASVATLQTARAGSGFAANARGRQLGTESRNRSRLPSASKPRNSGSAPAAAEEPKSRMIGCGRRLSSLPSRLQRQLLSDDKELEMDEKLRGKSGGESLLSVDKNRNAGCGDASQTDAPVWHEGLCSSWPDIGEFVCHHVPAEDRKAAMERLIDYFQLRWDLHNYCVLLQGKTV</sequence>
<feature type="compositionally biased region" description="Basic and acidic residues" evidence="5">
    <location>
        <begin position="1345"/>
        <end position="1358"/>
    </location>
</feature>
<dbReference type="PANTHER" id="PTHR12241:SF154">
    <property type="entry name" value="TUBULIN POLYGLUTAMYLASE TTLL11"/>
    <property type="match status" value="1"/>
</dbReference>
<feature type="region of interest" description="Disordered" evidence="5">
    <location>
        <begin position="1270"/>
        <end position="1446"/>
    </location>
</feature>
<feature type="compositionally biased region" description="Low complexity" evidence="5">
    <location>
        <begin position="1519"/>
        <end position="1534"/>
    </location>
</feature>
<evidence type="ECO:0000256" key="1">
    <source>
        <dbReference type="ARBA" id="ARBA00022598"/>
    </source>
</evidence>